<keyword evidence="3" id="KW-1185">Reference proteome</keyword>
<evidence type="ECO:0000313" key="2">
    <source>
        <dbReference type="EMBL" id="MDQ0173026.1"/>
    </source>
</evidence>
<dbReference type="RefSeq" id="WP_307219681.1">
    <property type="nucleotide sequence ID" value="NZ_JAUSTI010000015.1"/>
</dbReference>
<name>A0ABT9WII6_9BACL</name>
<proteinExistence type="predicted"/>
<protein>
    <submittedName>
        <fullName evidence="2">RimJ/RimL family protein N-acetyltransferase</fullName>
    </submittedName>
</protein>
<gene>
    <name evidence="2" type="ORF">J2T19_004518</name>
</gene>
<dbReference type="Pfam" id="PF13302">
    <property type="entry name" value="Acetyltransf_3"/>
    <property type="match status" value="1"/>
</dbReference>
<dbReference type="Proteomes" id="UP001233836">
    <property type="component" value="Unassembled WGS sequence"/>
</dbReference>
<reference evidence="2 3" key="1">
    <citation type="submission" date="2023-07" db="EMBL/GenBank/DDBJ databases">
        <title>Sorghum-associated microbial communities from plants grown in Nebraska, USA.</title>
        <authorList>
            <person name="Schachtman D."/>
        </authorList>
    </citation>
    <scope>NUCLEOTIDE SEQUENCE [LARGE SCALE GENOMIC DNA]</scope>
    <source>
        <strain evidence="2 3">DS1314</strain>
    </source>
</reference>
<sequence>MHHNEMLSELTIECQDIYLREYRLEDLDKLQEITWQPEVYEFLPGWNASAEDRAHWLAEYEIPENQKFKQAVKAGGDIGSLFLRLAIIHKETDEFIGWCCSGIKEELPAPNREIMYGISKNYRNRGYTTQAVHGITQYLFTHTNVELLHAIALLENAASNKVIQKCDYNYVDIIEIDDEQYKHYQKSKGNAQGITAQAGSLSS</sequence>
<comment type="caution">
    <text evidence="2">The sequence shown here is derived from an EMBL/GenBank/DDBJ whole genome shotgun (WGS) entry which is preliminary data.</text>
</comment>
<feature type="domain" description="N-acetyltransferase" evidence="1">
    <location>
        <begin position="17"/>
        <end position="168"/>
    </location>
</feature>
<evidence type="ECO:0000313" key="3">
    <source>
        <dbReference type="Proteomes" id="UP001233836"/>
    </source>
</evidence>
<dbReference type="Gene3D" id="3.40.630.30">
    <property type="match status" value="1"/>
</dbReference>
<evidence type="ECO:0000259" key="1">
    <source>
        <dbReference type="Pfam" id="PF13302"/>
    </source>
</evidence>
<dbReference type="InterPro" id="IPR016181">
    <property type="entry name" value="Acyl_CoA_acyltransferase"/>
</dbReference>
<dbReference type="EMBL" id="JAUSTI010000015">
    <property type="protein sequence ID" value="MDQ0173026.1"/>
    <property type="molecule type" value="Genomic_DNA"/>
</dbReference>
<dbReference type="PANTHER" id="PTHR43792:SF9">
    <property type="entry name" value="RIBOSOMAL-PROTEIN-ALANINE ACETYLTRANSFERASE"/>
    <property type="match status" value="1"/>
</dbReference>
<dbReference type="InterPro" id="IPR051531">
    <property type="entry name" value="N-acetyltransferase"/>
</dbReference>
<organism evidence="2 3">
    <name type="scientific">Paenibacillus tundrae</name>
    <dbReference type="NCBI Taxonomy" id="528187"/>
    <lineage>
        <taxon>Bacteria</taxon>
        <taxon>Bacillati</taxon>
        <taxon>Bacillota</taxon>
        <taxon>Bacilli</taxon>
        <taxon>Bacillales</taxon>
        <taxon>Paenibacillaceae</taxon>
        <taxon>Paenibacillus</taxon>
    </lineage>
</organism>
<dbReference type="SUPFAM" id="SSF55729">
    <property type="entry name" value="Acyl-CoA N-acyltransferases (Nat)"/>
    <property type="match status" value="1"/>
</dbReference>
<dbReference type="PANTHER" id="PTHR43792">
    <property type="entry name" value="GNAT FAMILY, PUTATIVE (AFU_ORTHOLOGUE AFUA_3G00765)-RELATED-RELATED"/>
    <property type="match status" value="1"/>
</dbReference>
<dbReference type="InterPro" id="IPR000182">
    <property type="entry name" value="GNAT_dom"/>
</dbReference>
<accession>A0ABT9WII6</accession>